<dbReference type="Gene3D" id="2.40.30.170">
    <property type="match status" value="1"/>
</dbReference>
<organism evidence="7 8">
    <name type="scientific">Ruminobacter amylophilus</name>
    <dbReference type="NCBI Taxonomy" id="867"/>
    <lineage>
        <taxon>Bacteria</taxon>
        <taxon>Pseudomonadati</taxon>
        <taxon>Pseudomonadota</taxon>
        <taxon>Gammaproteobacteria</taxon>
        <taxon>Aeromonadales</taxon>
        <taxon>Succinivibrionaceae</taxon>
        <taxon>Ruminobacter</taxon>
    </lineage>
</organism>
<keyword evidence="8" id="KW-1185">Reference proteome</keyword>
<dbReference type="PANTHER" id="PTHR30469:SF13">
    <property type="entry name" value="HAE1 FAMILY EFFLUX PUMP MFP COMPONENT"/>
    <property type="match status" value="1"/>
</dbReference>
<dbReference type="Proteomes" id="UP000243745">
    <property type="component" value="Unassembled WGS sequence"/>
</dbReference>
<dbReference type="NCBIfam" id="TIGR01730">
    <property type="entry name" value="RND_mfp"/>
    <property type="match status" value="1"/>
</dbReference>
<dbReference type="GO" id="GO:0015562">
    <property type="term" value="F:efflux transmembrane transporter activity"/>
    <property type="evidence" value="ECO:0007669"/>
    <property type="project" value="TreeGrafter"/>
</dbReference>
<dbReference type="InterPro" id="IPR058792">
    <property type="entry name" value="Beta-barrel_RND_2"/>
</dbReference>
<dbReference type="GO" id="GO:1990281">
    <property type="term" value="C:efflux pump complex"/>
    <property type="evidence" value="ECO:0007669"/>
    <property type="project" value="TreeGrafter"/>
</dbReference>
<dbReference type="Gene3D" id="1.10.287.470">
    <property type="entry name" value="Helix hairpin bin"/>
    <property type="match status" value="1"/>
</dbReference>
<evidence type="ECO:0000259" key="6">
    <source>
        <dbReference type="Pfam" id="PF25967"/>
    </source>
</evidence>
<evidence type="ECO:0000313" key="8">
    <source>
        <dbReference type="Proteomes" id="UP000243745"/>
    </source>
</evidence>
<dbReference type="InterPro" id="IPR058627">
    <property type="entry name" value="MdtA-like_C"/>
</dbReference>
<evidence type="ECO:0000256" key="2">
    <source>
        <dbReference type="ARBA" id="ARBA00009477"/>
    </source>
</evidence>
<comment type="subcellular location">
    <subcellularLocation>
        <location evidence="1">Cell envelope</location>
    </subcellularLocation>
</comment>
<comment type="similarity">
    <text evidence="2">Belongs to the membrane fusion protein (MFP) (TC 8.A.1) family.</text>
</comment>
<dbReference type="FunFam" id="2.40.30.170:FF:000010">
    <property type="entry name" value="Efflux RND transporter periplasmic adaptor subunit"/>
    <property type="match status" value="1"/>
</dbReference>
<dbReference type="Pfam" id="PF25954">
    <property type="entry name" value="Beta-barrel_RND_2"/>
    <property type="match status" value="1"/>
</dbReference>
<dbReference type="PANTHER" id="PTHR30469">
    <property type="entry name" value="MULTIDRUG RESISTANCE PROTEIN MDTA"/>
    <property type="match status" value="1"/>
</dbReference>
<dbReference type="AlphaFoldDB" id="A0A662ZJ01"/>
<name>A0A662ZJ01_9GAMM</name>
<evidence type="ECO:0000259" key="4">
    <source>
        <dbReference type="Pfam" id="PF25917"/>
    </source>
</evidence>
<dbReference type="InterPro" id="IPR058625">
    <property type="entry name" value="MdtA-like_BSH"/>
</dbReference>
<sequence length="375" mass="41498">MWRILGGLLLMAVIGGILFAVNYSSILKYPVVANENNSLMAVRVAEVEYSSTGTKLPLVGRVHANRSVQITSEVTGRISKVFVKPTQMVKSGDLLIQLENERHKALLKESEIVLKNYERRLEVSGKLINKGVVSQDSYEQLRAQVKGQAAVVDARRAELNERDILAPFEGILSLHNITAGQLVKPGVVLLQLDDISQVYVDFPIPERFLSKVVVGQEVTATTDAWPGHVFRGKVKQIDTHVNVDTLAVSVRIYFDNPEFKLLDGMMLQVALNLASEKLPVVPLKSLVYVGDDRFVYVLNEDNRVFRRKVALGPVNGAMIAINQGLRVGTTIVVEGVDRLHDGDTVSVIKQDDIEALGGEVPLKKKDKNNTRDQML</sequence>
<proteinExistence type="inferred from homology"/>
<evidence type="ECO:0000313" key="7">
    <source>
        <dbReference type="EMBL" id="SFP19167.1"/>
    </source>
</evidence>
<evidence type="ECO:0000259" key="5">
    <source>
        <dbReference type="Pfam" id="PF25954"/>
    </source>
</evidence>
<evidence type="ECO:0000256" key="1">
    <source>
        <dbReference type="ARBA" id="ARBA00004196"/>
    </source>
</evidence>
<dbReference type="SUPFAM" id="SSF111369">
    <property type="entry name" value="HlyD-like secretion proteins"/>
    <property type="match status" value="1"/>
</dbReference>
<dbReference type="EMBL" id="FOXF01000008">
    <property type="protein sequence ID" value="SFP19167.1"/>
    <property type="molecule type" value="Genomic_DNA"/>
</dbReference>
<dbReference type="InterPro" id="IPR006143">
    <property type="entry name" value="RND_pump_MFP"/>
</dbReference>
<evidence type="ECO:0000256" key="3">
    <source>
        <dbReference type="ARBA" id="ARBA00022448"/>
    </source>
</evidence>
<dbReference type="RefSeq" id="WP_084155396.1">
    <property type="nucleotide sequence ID" value="NZ_FOXF01000008.1"/>
</dbReference>
<dbReference type="Pfam" id="PF25967">
    <property type="entry name" value="RND-MFP_C"/>
    <property type="match status" value="1"/>
</dbReference>
<feature type="domain" description="Multidrug resistance protein MdtA-like barrel-sandwich hybrid" evidence="4">
    <location>
        <begin position="66"/>
        <end position="186"/>
    </location>
</feature>
<accession>A0A662ZJ01</accession>
<dbReference type="Gene3D" id="2.40.420.20">
    <property type="match status" value="1"/>
</dbReference>
<gene>
    <name evidence="7" type="ORF">SAMN02910344_00680</name>
</gene>
<protein>
    <submittedName>
        <fullName evidence="7">RND family efflux transporter, MFP subunit</fullName>
    </submittedName>
</protein>
<dbReference type="OrthoDB" id="9806939at2"/>
<dbReference type="Pfam" id="PF25917">
    <property type="entry name" value="BSH_RND"/>
    <property type="match status" value="1"/>
</dbReference>
<feature type="domain" description="Multidrug resistance protein MdtA-like C-terminal permuted SH3" evidence="6">
    <location>
        <begin position="289"/>
        <end position="338"/>
    </location>
</feature>
<dbReference type="Gene3D" id="2.40.50.100">
    <property type="match status" value="1"/>
</dbReference>
<feature type="domain" description="CusB-like beta-barrel" evidence="5">
    <location>
        <begin position="198"/>
        <end position="272"/>
    </location>
</feature>
<reference evidence="7 8" key="1">
    <citation type="submission" date="2016-10" db="EMBL/GenBank/DDBJ databases">
        <authorList>
            <person name="Varghese N."/>
            <person name="Submissions S."/>
        </authorList>
    </citation>
    <scope>NUCLEOTIDE SEQUENCE [LARGE SCALE GENOMIC DNA]</scope>
    <source>
        <strain evidence="7 8">DSM 1361</strain>
    </source>
</reference>
<keyword evidence="3" id="KW-0813">Transport</keyword>